<keyword evidence="2" id="KW-1185">Reference proteome</keyword>
<comment type="caution">
    <text evidence="1">The sequence shown here is derived from an EMBL/GenBank/DDBJ whole genome shotgun (WGS) entry which is preliminary data.</text>
</comment>
<accession>A0ABQ9HR99</accession>
<sequence length="154" mass="17104">MLQSFCVHNNYVEETISVTKALKGDYADEWHDVMKIELYPGPPDRTMLGSKCVLKLKKNTDGTVSRFKARLVAQGFAHTTGTDSHTWTTNSNQLQDSNFGVRLVVTSRQTVTGHRTNECTSPAKPDSLVDASMIECATGKDPVLSEVRKWMCHG</sequence>
<organism evidence="1 2">
    <name type="scientific">Dryococelus australis</name>
    <dbReference type="NCBI Taxonomy" id="614101"/>
    <lineage>
        <taxon>Eukaryota</taxon>
        <taxon>Metazoa</taxon>
        <taxon>Ecdysozoa</taxon>
        <taxon>Arthropoda</taxon>
        <taxon>Hexapoda</taxon>
        <taxon>Insecta</taxon>
        <taxon>Pterygota</taxon>
        <taxon>Neoptera</taxon>
        <taxon>Polyneoptera</taxon>
        <taxon>Phasmatodea</taxon>
        <taxon>Verophasmatodea</taxon>
        <taxon>Anareolatae</taxon>
        <taxon>Phasmatidae</taxon>
        <taxon>Eurycanthinae</taxon>
        <taxon>Dryococelus</taxon>
    </lineage>
</organism>
<reference evidence="1 2" key="1">
    <citation type="submission" date="2023-02" db="EMBL/GenBank/DDBJ databases">
        <title>LHISI_Scaffold_Assembly.</title>
        <authorList>
            <person name="Stuart O.P."/>
            <person name="Cleave R."/>
            <person name="Magrath M.J.L."/>
            <person name="Mikheyev A.S."/>
        </authorList>
    </citation>
    <scope>NUCLEOTIDE SEQUENCE [LARGE SCALE GENOMIC DNA]</scope>
    <source>
        <strain evidence="1">Daus_M_001</strain>
        <tissue evidence="1">Leg muscle</tissue>
    </source>
</reference>
<evidence type="ECO:0000313" key="2">
    <source>
        <dbReference type="Proteomes" id="UP001159363"/>
    </source>
</evidence>
<protein>
    <submittedName>
        <fullName evidence="1">Uncharacterized protein</fullName>
    </submittedName>
</protein>
<dbReference type="Proteomes" id="UP001159363">
    <property type="component" value="Chromosome X"/>
</dbReference>
<proteinExistence type="predicted"/>
<dbReference type="EMBL" id="JARBHB010000004">
    <property type="protein sequence ID" value="KAJ8886906.1"/>
    <property type="molecule type" value="Genomic_DNA"/>
</dbReference>
<evidence type="ECO:0000313" key="1">
    <source>
        <dbReference type="EMBL" id="KAJ8886906.1"/>
    </source>
</evidence>
<gene>
    <name evidence="1" type="ORF">PR048_013118</name>
</gene>
<name>A0ABQ9HR99_9NEOP</name>